<proteinExistence type="predicted"/>
<name>A0ABR5I954_9ACTN</name>
<reference evidence="1 2" key="1">
    <citation type="submission" date="2015-05" db="EMBL/GenBank/DDBJ databases">
        <title>Draft genome sequence of the bacterium Gordonia jacobaea a new member of the Gordonia genus.</title>
        <authorList>
            <person name="Jimenez-Galisteo G."/>
            <person name="Dominguez A."/>
            <person name="Munoz E."/>
            <person name="Vinas M."/>
        </authorList>
    </citation>
    <scope>NUCLEOTIDE SEQUENCE [LARGE SCALE GENOMIC DNA]</scope>
    <source>
        <strain evidence="2">mv1</strain>
    </source>
</reference>
<dbReference type="Proteomes" id="UP000037247">
    <property type="component" value="Unassembled WGS sequence"/>
</dbReference>
<dbReference type="RefSeq" id="WP_049700208.1">
    <property type="nucleotide sequence ID" value="NZ_CBDRLS010000007.1"/>
</dbReference>
<organism evidence="1 2">
    <name type="scientific">Gordonia jacobaea</name>
    <dbReference type="NCBI Taxonomy" id="122202"/>
    <lineage>
        <taxon>Bacteria</taxon>
        <taxon>Bacillati</taxon>
        <taxon>Actinomycetota</taxon>
        <taxon>Actinomycetes</taxon>
        <taxon>Mycobacteriales</taxon>
        <taxon>Gordoniaceae</taxon>
        <taxon>Gordonia</taxon>
    </lineage>
</organism>
<comment type="caution">
    <text evidence="1">The sequence shown here is derived from an EMBL/GenBank/DDBJ whole genome shotgun (WGS) entry which is preliminary data.</text>
</comment>
<protein>
    <submittedName>
        <fullName evidence="1">Uncharacterized protein</fullName>
    </submittedName>
</protein>
<sequence length="222" mass="24805">MNAHNRKTRDAILGHPAPRDIEWTQFINMWEDVADEVEQEHGDRLSVSLNGHREVFHRPHDGRVSIEDIELARHLLAAKPEDQGEGDLAVVTVDAKGARILSYDLDEVKVTDAAEQVRDKQSVARHLRTVERATGRDDEKELDAFFKELSGSIKLDLKDRSFVLLGHGKGKADVAEQFSKWLAEHDKSVYDRILGVAAIDLSAATDADIEQRAIEVTRGGVV</sequence>
<keyword evidence="2" id="KW-1185">Reference proteome</keyword>
<evidence type="ECO:0000313" key="2">
    <source>
        <dbReference type="Proteomes" id="UP000037247"/>
    </source>
</evidence>
<dbReference type="EMBL" id="LDTZ01000020">
    <property type="protein sequence ID" value="KNA90140.1"/>
    <property type="molecule type" value="Genomic_DNA"/>
</dbReference>
<accession>A0ABR5I954</accession>
<gene>
    <name evidence="1" type="ORF">ABW18_17245</name>
</gene>
<evidence type="ECO:0000313" key="1">
    <source>
        <dbReference type="EMBL" id="KNA90140.1"/>
    </source>
</evidence>